<dbReference type="Proteomes" id="UP000757103">
    <property type="component" value="Unassembled WGS sequence"/>
</dbReference>
<dbReference type="RefSeq" id="WP_025278401.1">
    <property type="nucleotide sequence ID" value="NZ_DYUD01000014.1"/>
</dbReference>
<comment type="caution">
    <text evidence="2">The sequence shown here is derived from an EMBL/GenBank/DDBJ whole genome shotgun (WGS) entry which is preliminary data.</text>
</comment>
<evidence type="ECO:0008006" key="4">
    <source>
        <dbReference type="Google" id="ProtNLM"/>
    </source>
</evidence>
<accession>A0A921MRA6</accession>
<dbReference type="EMBL" id="DYUD01000014">
    <property type="protein sequence ID" value="HJG88666.1"/>
    <property type="molecule type" value="Genomic_DNA"/>
</dbReference>
<dbReference type="Gene3D" id="1.25.40.10">
    <property type="entry name" value="Tetratricopeptide repeat domain"/>
    <property type="match status" value="1"/>
</dbReference>
<feature type="transmembrane region" description="Helical" evidence="1">
    <location>
        <begin position="238"/>
        <end position="261"/>
    </location>
</feature>
<evidence type="ECO:0000313" key="3">
    <source>
        <dbReference type="Proteomes" id="UP000757103"/>
    </source>
</evidence>
<dbReference type="SUPFAM" id="SSF48452">
    <property type="entry name" value="TPR-like"/>
    <property type="match status" value="1"/>
</dbReference>
<keyword evidence="1" id="KW-0812">Transmembrane</keyword>
<reference evidence="2" key="2">
    <citation type="submission" date="2021-09" db="EMBL/GenBank/DDBJ databases">
        <authorList>
            <person name="Gilroy R."/>
        </authorList>
    </citation>
    <scope>NUCLEOTIDE SEQUENCE</scope>
    <source>
        <strain evidence="2">CHK121-7720</strain>
    </source>
</reference>
<name>A0A921MRA6_9BACT</name>
<gene>
    <name evidence="2" type="ORF">K8U91_04205</name>
</gene>
<organism evidence="2 3">
    <name type="scientific">Barnesiella viscericola</name>
    <dbReference type="NCBI Taxonomy" id="397865"/>
    <lineage>
        <taxon>Bacteria</taxon>
        <taxon>Pseudomonadati</taxon>
        <taxon>Bacteroidota</taxon>
        <taxon>Bacteroidia</taxon>
        <taxon>Bacteroidales</taxon>
        <taxon>Barnesiellaceae</taxon>
        <taxon>Barnesiella</taxon>
    </lineage>
</organism>
<dbReference type="GeneID" id="90529033"/>
<keyword evidence="1" id="KW-1133">Transmembrane helix</keyword>
<dbReference type="AlphaFoldDB" id="A0A921MRA6"/>
<keyword evidence="1" id="KW-0472">Membrane</keyword>
<protein>
    <recommendedName>
        <fullName evidence="4">Tetratricopeptide repeat protein</fullName>
    </recommendedName>
</protein>
<evidence type="ECO:0000313" key="2">
    <source>
        <dbReference type="EMBL" id="HJG88666.1"/>
    </source>
</evidence>
<dbReference type="InterPro" id="IPR011990">
    <property type="entry name" value="TPR-like_helical_dom_sf"/>
</dbReference>
<evidence type="ECO:0000256" key="1">
    <source>
        <dbReference type="SAM" id="Phobius"/>
    </source>
</evidence>
<sequence length="424" mass="48296">MLDSAVVCYLSAIKSLDPDDEHYAAPLGAYYNRIALLLFKSEINKEAEKMFEKAIAYNAQLSEKSQLSESYRGLWKCYCVDKGGVLDTSLLQTVKLIPDIRDKEELFKTKNALAYYFLMTGDYVSAMKYSAELETLSPDEVSYYKSCLVKGNIFYASGQLDSALWYTRKAANSSYIYTRASAYETLYEMTGDSSCLNRYTQLNDSILKIMKPAKVNTAFYSELIHNMDLEYARKIHTFLWLGGIGVAMVVGLIGVTLLFYFKRRNAVRRPAPEAVVPVPGATGKAPETPLEMEKKSESLQREIVEQIHAITEQRNKRFVKSDIYKQTVAFIKGGTVFLSPALRDSLFESLRKEYALLHRLLVTYFSFSDEEFYFFCLSSLGLGTKECAACRCVSMSAIRVLRKRVNDKMRRYITIDSLFQTVKL</sequence>
<proteinExistence type="predicted"/>
<reference evidence="2" key="1">
    <citation type="journal article" date="2021" name="PeerJ">
        <title>Extensive microbial diversity within the chicken gut microbiome revealed by metagenomics and culture.</title>
        <authorList>
            <person name="Gilroy R."/>
            <person name="Ravi A."/>
            <person name="Getino M."/>
            <person name="Pursley I."/>
            <person name="Horton D.L."/>
            <person name="Alikhan N.F."/>
            <person name="Baker D."/>
            <person name="Gharbi K."/>
            <person name="Hall N."/>
            <person name="Watson M."/>
            <person name="Adriaenssens E.M."/>
            <person name="Foster-Nyarko E."/>
            <person name="Jarju S."/>
            <person name="Secka A."/>
            <person name="Antonio M."/>
            <person name="Oren A."/>
            <person name="Chaudhuri R.R."/>
            <person name="La Ragione R."/>
            <person name="Hildebrand F."/>
            <person name="Pallen M.J."/>
        </authorList>
    </citation>
    <scope>NUCLEOTIDE SEQUENCE</scope>
    <source>
        <strain evidence="2">CHK121-7720</strain>
    </source>
</reference>